<protein>
    <submittedName>
        <fullName evidence="1">Uncharacterized protein</fullName>
    </submittedName>
</protein>
<organism evidence="1">
    <name type="scientific">Rhizophora mucronata</name>
    <name type="common">Asiatic mangrove</name>
    <dbReference type="NCBI Taxonomy" id="61149"/>
    <lineage>
        <taxon>Eukaryota</taxon>
        <taxon>Viridiplantae</taxon>
        <taxon>Streptophyta</taxon>
        <taxon>Embryophyta</taxon>
        <taxon>Tracheophyta</taxon>
        <taxon>Spermatophyta</taxon>
        <taxon>Magnoliopsida</taxon>
        <taxon>eudicotyledons</taxon>
        <taxon>Gunneridae</taxon>
        <taxon>Pentapetalae</taxon>
        <taxon>rosids</taxon>
        <taxon>fabids</taxon>
        <taxon>Malpighiales</taxon>
        <taxon>Rhizophoraceae</taxon>
        <taxon>Rhizophora</taxon>
    </lineage>
</organism>
<proteinExistence type="predicted"/>
<name>A0A2P2PD32_RHIMU</name>
<reference evidence="1" key="1">
    <citation type="submission" date="2018-02" db="EMBL/GenBank/DDBJ databases">
        <title>Rhizophora mucronata_Transcriptome.</title>
        <authorList>
            <person name="Meera S.P."/>
            <person name="Sreeshan A."/>
            <person name="Augustine A."/>
        </authorList>
    </citation>
    <scope>NUCLEOTIDE SEQUENCE</scope>
    <source>
        <tissue evidence="1">Leaf</tissue>
    </source>
</reference>
<accession>A0A2P2PD32</accession>
<dbReference type="EMBL" id="GGEC01072142">
    <property type="protein sequence ID" value="MBX52626.1"/>
    <property type="molecule type" value="Transcribed_RNA"/>
</dbReference>
<evidence type="ECO:0000313" key="1">
    <source>
        <dbReference type="EMBL" id="MBX52626.1"/>
    </source>
</evidence>
<sequence>MVTRVSGKQNCGFKIPRCHYVMITSMKKWKIVSLSVRCFWPQGVSKCGNICSQQILVLYSLLINSQVWLL</sequence>
<dbReference type="AlphaFoldDB" id="A0A2P2PD32"/>